<keyword evidence="1" id="KW-0472">Membrane</keyword>
<dbReference type="OrthoDB" id="7161641at2"/>
<dbReference type="PANTHER" id="PTHR30441:SF4">
    <property type="entry name" value="PROTEIN ASMA"/>
    <property type="match status" value="1"/>
</dbReference>
<dbReference type="STRING" id="490829.SAMN05421850_101185"/>
<organism evidence="2 3">
    <name type="scientific">Lutimaribacter saemankumensis</name>
    <dbReference type="NCBI Taxonomy" id="490829"/>
    <lineage>
        <taxon>Bacteria</taxon>
        <taxon>Pseudomonadati</taxon>
        <taxon>Pseudomonadota</taxon>
        <taxon>Alphaproteobacteria</taxon>
        <taxon>Rhodobacterales</taxon>
        <taxon>Roseobacteraceae</taxon>
        <taxon>Lutimaribacter</taxon>
    </lineage>
</organism>
<name>A0A1G8GR26_9RHOB</name>
<dbReference type="Proteomes" id="UP000199340">
    <property type="component" value="Unassembled WGS sequence"/>
</dbReference>
<sequence length="1095" mass="116606">MNDDTPQTDTQVRARPRHKWLPRLLWSLGAAFVLFAATMGALQWSVGRDFVAPAWLRDEAEARINRGAGDLSVRVGEIVARVEEGWRPRVILRDVDVARPDGQPLVSLANVDAGLAMAPLLRGKVQPARIRFSGASLRLRRQADGSFDIAFGDTLAPVGQGATLGQLMKGLDDLMQRAGFAALRRIEAEALTLRYEDMRLGRGWTVDGGRLRLQRSGDVLDLSADFALLGGGDSVTTLELNYDSVIGETAAQFGVNVSDMSAQDIAVHSPALAWLDVLRAPISGAMRVAVDDDGQLGPLSAALQIDAGVLQPTDETRPIPFESLRAYMTYVPAEQRLVFDDLTLVSKWATARAEGVSVMKGIESGWPNEFISQLTLTEISANPGDLYPEAVVLEGADADLRLRLDPFDLEIGRMTVRDQGHVVQLGGRLQATPDGWVLGVRGAMDAAEPDRVLALWPEEAAPRARSWIAENIDSATLRDIELAYRSVPREGPDLYLGLGFEEANFRYLKGFPHISGASGQASLRDSRFVVTADGGQVVAPQGGRVDIAGTTFVVPDVRIREAPATVMLRAKSTITAALALLDLDPFNFLTRAGQPVTLADGRADIDGKIDIRLKKGLKPDEVQVAASARLLDTRSDKIVPGRVIAAKALDVTVENDLLRIEGPGRIGKVPFDAAWESPLGKDAGGSRVTGEVELSQLFADEFNIGLPDGSFSGQAPATIAIELPKDEAPVFSLRSDLQGLGLALPQIGWSLPQNRAGTLEVAGLLGTPPRVDRLFLDAPGLRAGGTIRLTEDGQMAEARFDRVQAGDWLDAPVTLTGRGAGAPPAVAVTGGTVDLRRTSVGGGGSGASGGGPITLALDRLQISQGIALTDFRGEFSATRGMDGSFTGRVNGAAQVTGRVVPRDGRSAFRILSDDAGAVFAAAGLLKRARQGKMDLTLLPAGESGSYDGFLTVNQVRLREAPALAELLNAVSVVGLLEQLSGTGILFNEVEAEFRLTPDRVIVTSSSAVGASLGISMDGTYDMASDQMDMQGVFSPLYLLNGIGSVLTRKGEGLIGFNYLLTGTAEAPRVQVNPLSILTPGMFREIFRRPAPKVTQ</sequence>
<dbReference type="GO" id="GO:0005886">
    <property type="term" value="C:plasma membrane"/>
    <property type="evidence" value="ECO:0007669"/>
    <property type="project" value="TreeGrafter"/>
</dbReference>
<accession>A0A1G8GR26</accession>
<dbReference type="PANTHER" id="PTHR30441">
    <property type="entry name" value="DUF748 DOMAIN-CONTAINING PROTEIN"/>
    <property type="match status" value="1"/>
</dbReference>
<dbReference type="GO" id="GO:0090313">
    <property type="term" value="P:regulation of protein targeting to membrane"/>
    <property type="evidence" value="ECO:0007669"/>
    <property type="project" value="TreeGrafter"/>
</dbReference>
<feature type="transmembrane region" description="Helical" evidence="1">
    <location>
        <begin position="24"/>
        <end position="44"/>
    </location>
</feature>
<keyword evidence="1" id="KW-0812">Transmembrane</keyword>
<keyword evidence="3" id="KW-1185">Reference proteome</keyword>
<reference evidence="2 3" key="1">
    <citation type="submission" date="2016-10" db="EMBL/GenBank/DDBJ databases">
        <authorList>
            <person name="de Groot N.N."/>
        </authorList>
    </citation>
    <scope>NUCLEOTIDE SEQUENCE [LARGE SCALE GENOMIC DNA]</scope>
    <source>
        <strain evidence="2 3">DSM 28010</strain>
    </source>
</reference>
<evidence type="ECO:0000256" key="1">
    <source>
        <dbReference type="SAM" id="Phobius"/>
    </source>
</evidence>
<gene>
    <name evidence="2" type="ORF">SAMN05421850_101185</name>
</gene>
<keyword evidence="1" id="KW-1133">Transmembrane helix</keyword>
<evidence type="ECO:0000313" key="3">
    <source>
        <dbReference type="Proteomes" id="UP000199340"/>
    </source>
</evidence>
<dbReference type="InterPro" id="IPR052894">
    <property type="entry name" value="AsmA-related"/>
</dbReference>
<proteinExistence type="predicted"/>
<dbReference type="AlphaFoldDB" id="A0A1G8GR26"/>
<evidence type="ECO:0000313" key="2">
    <source>
        <dbReference type="EMBL" id="SDH96731.1"/>
    </source>
</evidence>
<protein>
    <submittedName>
        <fullName evidence="2">AsmA-like C-terminal region</fullName>
    </submittedName>
</protein>
<dbReference type="EMBL" id="FNEB01000001">
    <property type="protein sequence ID" value="SDH96731.1"/>
    <property type="molecule type" value="Genomic_DNA"/>
</dbReference>
<dbReference type="RefSeq" id="WP_090025571.1">
    <property type="nucleotide sequence ID" value="NZ_FNEB01000001.1"/>
</dbReference>